<organism evidence="4 5">
    <name type="scientific">Sphingomonas horti</name>
    <dbReference type="NCBI Taxonomy" id="2682842"/>
    <lineage>
        <taxon>Bacteria</taxon>
        <taxon>Pseudomonadati</taxon>
        <taxon>Pseudomonadota</taxon>
        <taxon>Alphaproteobacteria</taxon>
        <taxon>Sphingomonadales</taxon>
        <taxon>Sphingomonadaceae</taxon>
        <taxon>Sphingomonas</taxon>
    </lineage>
</organism>
<evidence type="ECO:0000259" key="3">
    <source>
        <dbReference type="Pfam" id="PF00291"/>
    </source>
</evidence>
<dbReference type="GO" id="GO:0030170">
    <property type="term" value="F:pyridoxal phosphate binding"/>
    <property type="evidence" value="ECO:0007669"/>
    <property type="project" value="InterPro"/>
</dbReference>
<name>A0A6I4J0S8_9SPHN</name>
<dbReference type="InterPro" id="IPR010081">
    <property type="entry name" value="DiNH2opropionate_NH3_lyase"/>
</dbReference>
<keyword evidence="2" id="KW-0663">Pyridoxal phosphate</keyword>
<reference evidence="4 5" key="1">
    <citation type="submission" date="2019-12" db="EMBL/GenBank/DDBJ databases">
        <authorList>
            <person name="Huq M.A."/>
        </authorList>
    </citation>
    <scope>NUCLEOTIDE SEQUENCE [LARGE SCALE GENOMIC DNA]</scope>
    <source>
        <strain evidence="4 5">MAH-20</strain>
    </source>
</reference>
<dbReference type="PANTHER" id="PTHR42937:SF1">
    <property type="entry name" value="DIAMINOPROPIONATE AMMONIA-LYASE"/>
    <property type="match status" value="1"/>
</dbReference>
<protein>
    <submittedName>
        <fullName evidence="4">Diaminopropionate ammonia-lyase</fullName>
        <ecNumber evidence="4">4.3.1.15</ecNumber>
    </submittedName>
</protein>
<comment type="caution">
    <text evidence="4">The sequence shown here is derived from an EMBL/GenBank/DDBJ whole genome shotgun (WGS) entry which is preliminary data.</text>
</comment>
<dbReference type="Gene3D" id="3.40.50.1100">
    <property type="match status" value="2"/>
</dbReference>
<keyword evidence="5" id="KW-1185">Reference proteome</keyword>
<dbReference type="NCBIfam" id="TIGR01747">
    <property type="entry name" value="diampropi_NH3ly"/>
    <property type="match status" value="1"/>
</dbReference>
<dbReference type="EC" id="4.3.1.15" evidence="4"/>
<gene>
    <name evidence="4" type="ORF">GON01_09515</name>
</gene>
<dbReference type="Pfam" id="PF00291">
    <property type="entry name" value="PALP"/>
    <property type="match status" value="1"/>
</dbReference>
<evidence type="ECO:0000313" key="4">
    <source>
        <dbReference type="EMBL" id="MVO78170.1"/>
    </source>
</evidence>
<dbReference type="NCBIfam" id="NF006058">
    <property type="entry name" value="PRK08206.1"/>
    <property type="match status" value="1"/>
</dbReference>
<accession>A0A6I4J0S8</accession>
<feature type="domain" description="Tryptophan synthase beta chain-like PALP" evidence="3">
    <location>
        <begin position="43"/>
        <end position="359"/>
    </location>
</feature>
<evidence type="ECO:0000256" key="2">
    <source>
        <dbReference type="ARBA" id="ARBA00022898"/>
    </source>
</evidence>
<comment type="cofactor">
    <cofactor evidence="1">
        <name>pyridoxal 5'-phosphate</name>
        <dbReference type="ChEBI" id="CHEBI:597326"/>
    </cofactor>
</comment>
<dbReference type="CDD" id="cd00640">
    <property type="entry name" value="Trp-synth-beta_II"/>
    <property type="match status" value="1"/>
</dbReference>
<dbReference type="Proteomes" id="UP000441389">
    <property type="component" value="Unassembled WGS sequence"/>
</dbReference>
<dbReference type="GO" id="GO:0008838">
    <property type="term" value="F:diaminopropionate ammonia-lyase activity"/>
    <property type="evidence" value="ECO:0007669"/>
    <property type="project" value="UniProtKB-EC"/>
</dbReference>
<proteinExistence type="predicted"/>
<evidence type="ECO:0000256" key="1">
    <source>
        <dbReference type="ARBA" id="ARBA00001933"/>
    </source>
</evidence>
<keyword evidence="4" id="KW-0456">Lyase</keyword>
<dbReference type="EMBL" id="WQMS01000012">
    <property type="protein sequence ID" value="MVO78170.1"/>
    <property type="molecule type" value="Genomic_DNA"/>
</dbReference>
<dbReference type="PANTHER" id="PTHR42937">
    <property type="match status" value="1"/>
</dbReference>
<dbReference type="AlphaFoldDB" id="A0A6I4J0S8"/>
<sequence>MSTPVSVVDNPRALAGEAYPDAMKRLLSHERGEDAFNCISRWPGYAPTPTVQLANLAHAVGIAEITYKDEGGRFGLGSFKALGGALAVEAMYARIRADADVRTSGTPIFASATDGNHGRAVAWGAQRVGCRCVIYLHAGVSPERERAIAALGAEIRRVDGNYDDSVRQAQDDSARNGWIVISDTSYGDYRAIPCQIMQGYTVLARELLDCGVRPTHVFVQGGVGGLAAAMAAHFWEEFGPKRPRLVVVEPENAACLARSAAAGRPVVVKGALDTIMAGLACGEVSEVAWEILDAAADHFVTLPDQAAIEGMRLLALNDPVVVAGESATAGLAACLIASGAADLRKRLGLSNESRVLCIGTEGATDPHSYERLVRRRTA</sequence>
<dbReference type="InterPro" id="IPR001926">
    <property type="entry name" value="TrpB-like_PALP"/>
</dbReference>
<dbReference type="SUPFAM" id="SSF53686">
    <property type="entry name" value="Tryptophan synthase beta subunit-like PLP-dependent enzymes"/>
    <property type="match status" value="1"/>
</dbReference>
<evidence type="ECO:0000313" key="5">
    <source>
        <dbReference type="Proteomes" id="UP000441389"/>
    </source>
</evidence>
<dbReference type="InterPro" id="IPR036052">
    <property type="entry name" value="TrpB-like_PALP_sf"/>
</dbReference>